<reference evidence="1 2" key="1">
    <citation type="submission" date="2018-06" db="EMBL/GenBank/DDBJ databases">
        <title>Extensive metabolic versatility and redundancy in microbially diverse, dynamic hydrothermal sediments.</title>
        <authorList>
            <person name="Dombrowski N."/>
            <person name="Teske A."/>
            <person name="Baker B.J."/>
        </authorList>
    </citation>
    <scope>NUCLEOTIDE SEQUENCE [LARGE SCALE GENOMIC DNA]</scope>
    <source>
        <strain evidence="1">B19_G9</strain>
    </source>
</reference>
<gene>
    <name evidence="1" type="ORF">DRI96_05935</name>
</gene>
<dbReference type="AlphaFoldDB" id="A0A662D730"/>
<organism evidence="1 2">
    <name type="scientific">Aerophobetes bacterium</name>
    <dbReference type="NCBI Taxonomy" id="2030807"/>
    <lineage>
        <taxon>Bacteria</taxon>
        <taxon>Candidatus Aerophobota</taxon>
    </lineage>
</organism>
<accession>A0A662D730</accession>
<dbReference type="Pfam" id="PF09957">
    <property type="entry name" value="VapB_antitoxin"/>
    <property type="match status" value="1"/>
</dbReference>
<dbReference type="EMBL" id="QMQB01000229">
    <property type="protein sequence ID" value="RLE11600.1"/>
    <property type="molecule type" value="Genomic_DNA"/>
</dbReference>
<protein>
    <submittedName>
        <fullName evidence="1">Type II toxin-antitoxin system VapB family antitoxin</fullName>
    </submittedName>
</protein>
<dbReference type="Proteomes" id="UP000267654">
    <property type="component" value="Unassembled WGS sequence"/>
</dbReference>
<evidence type="ECO:0000313" key="2">
    <source>
        <dbReference type="Proteomes" id="UP000267654"/>
    </source>
</evidence>
<comment type="caution">
    <text evidence="1">The sequence shown here is derived from an EMBL/GenBank/DDBJ whole genome shotgun (WGS) entry which is preliminary data.</text>
</comment>
<dbReference type="InterPro" id="IPR019239">
    <property type="entry name" value="VapB_antitoxin"/>
</dbReference>
<name>A0A662D730_UNCAE</name>
<sequence length="68" mass="7829">MGKTTVFIDDKLINEAIKAVGAKTKREVIEKGLKELIKTKNRQALRKELGTYDLDLSLNELERLRDEQ</sequence>
<evidence type="ECO:0000313" key="1">
    <source>
        <dbReference type="EMBL" id="RLE11600.1"/>
    </source>
</evidence>
<proteinExistence type="predicted"/>